<keyword evidence="2" id="KW-1185">Reference proteome</keyword>
<organism evidence="1 2">
    <name type="scientific">Pluteus cervinus</name>
    <dbReference type="NCBI Taxonomy" id="181527"/>
    <lineage>
        <taxon>Eukaryota</taxon>
        <taxon>Fungi</taxon>
        <taxon>Dikarya</taxon>
        <taxon>Basidiomycota</taxon>
        <taxon>Agaricomycotina</taxon>
        <taxon>Agaricomycetes</taxon>
        <taxon>Agaricomycetidae</taxon>
        <taxon>Agaricales</taxon>
        <taxon>Pluteineae</taxon>
        <taxon>Pluteaceae</taxon>
        <taxon>Pluteus</taxon>
    </lineage>
</organism>
<gene>
    <name evidence="1" type="ORF">BDN72DRAFT_801494</name>
</gene>
<sequence>MVLSAEHVAKPSEIASTDPVVTNPQRAVNSLVTDGVSREKTEDEATSTTGTVLDVSGMGASPGGAQLGHAGSGSDASEQVEAGLETGSVHDVIIVGEPAPVAVEEGPSVDNEEDGEDEADEEDEEDDEDLSDGEDLREDIRTTLSALDIEGTYAASCSFAQAPNPGLVIEGVGVIGLPLSLIDADRIAFASTQAPFGQGTQTVVDPTVRHTWEVEARRVSFYTPAWQAFVKDAILGFVVKALGITHSLASLRCELYKLLLYVPGSHFLAHQDTPKADGMFATVVVLLPSFYSGGEVQVSHAGKSKVLGFPPESMLHTNVLAWYTDVVHSVAPVQTGYRLALSYNLILSSANAPKPQIPLTDEAMTKLRRVLRKWDTGRYPDDPQYLAYLLDYEYSAVELGRGVKGLKGSDAQIVANLYSVAQEMGYLVFMAKLTYSRIGEASGDSDFNMYSRGRHASKRPRWGNYGEDDDEDDGEDGSDDSNCPSLEHDGMETQEMKISNMVDLDGNLVTKKGAKEFGLDEGQLVPENFFEDADPDRRKYQGYMGNEPGSVEYWYYNSVLVLIQYSTAAWVLGSAYALDYAISRLKQIHPSALTRTDREIMENAAGLVQDGTKKQVRELTEVALTWRDLFMWKRIYERNGTSPIDGNLYPEALGVFGFKAICWAIEQVLANKKELSDRLDIIQLVSTHSRPEDGLSPDAISSWCRAQQLIALETVQHVKVEDIPLIIQLTNVAGISKTMTSVLPALKQPGVKSDVWVALLKGIHQGKTSANVDKPDHWDEFIPPFLDTAIDLWTSENATRQIPSESRSNVPSAPLPEDLLVDSTAKLVDLVLTLNHENMPVCWRVLEPVLKAKGDVPRRFKSLYIPLMTKLRQVLAAHNMPITATPFAGFACGLIGLYLRDILGSRGNCVETASKKIGCGCNDCKALDAFITSQDKFYRFRASKARRSHMESRLIRVKDMVTFKTITDKGTPHILLVTKQPSALPEFQWSIRRKQAMEFLELFGDMESVRELMGDRALDVTRALDGVEAFLWVVHPMKPSSLQFSVPPLSRVTPKGGPSSSLQAHPIIP</sequence>
<evidence type="ECO:0000313" key="2">
    <source>
        <dbReference type="Proteomes" id="UP000308600"/>
    </source>
</evidence>
<name>A0ACD3AIU8_9AGAR</name>
<evidence type="ECO:0000313" key="1">
    <source>
        <dbReference type="EMBL" id="TFK65134.1"/>
    </source>
</evidence>
<protein>
    <submittedName>
        <fullName evidence="1">Uncharacterized protein</fullName>
    </submittedName>
</protein>
<proteinExistence type="predicted"/>
<accession>A0ACD3AIU8</accession>
<dbReference type="EMBL" id="ML208447">
    <property type="protein sequence ID" value="TFK65134.1"/>
    <property type="molecule type" value="Genomic_DNA"/>
</dbReference>
<dbReference type="Proteomes" id="UP000308600">
    <property type="component" value="Unassembled WGS sequence"/>
</dbReference>
<reference evidence="1 2" key="1">
    <citation type="journal article" date="2019" name="Nat. Ecol. Evol.">
        <title>Megaphylogeny resolves global patterns of mushroom evolution.</title>
        <authorList>
            <person name="Varga T."/>
            <person name="Krizsan K."/>
            <person name="Foldi C."/>
            <person name="Dima B."/>
            <person name="Sanchez-Garcia M."/>
            <person name="Sanchez-Ramirez S."/>
            <person name="Szollosi G.J."/>
            <person name="Szarkandi J.G."/>
            <person name="Papp V."/>
            <person name="Albert L."/>
            <person name="Andreopoulos W."/>
            <person name="Angelini C."/>
            <person name="Antonin V."/>
            <person name="Barry K.W."/>
            <person name="Bougher N.L."/>
            <person name="Buchanan P."/>
            <person name="Buyck B."/>
            <person name="Bense V."/>
            <person name="Catcheside P."/>
            <person name="Chovatia M."/>
            <person name="Cooper J."/>
            <person name="Damon W."/>
            <person name="Desjardin D."/>
            <person name="Finy P."/>
            <person name="Geml J."/>
            <person name="Haridas S."/>
            <person name="Hughes K."/>
            <person name="Justo A."/>
            <person name="Karasinski D."/>
            <person name="Kautmanova I."/>
            <person name="Kiss B."/>
            <person name="Kocsube S."/>
            <person name="Kotiranta H."/>
            <person name="LaButti K.M."/>
            <person name="Lechner B.E."/>
            <person name="Liimatainen K."/>
            <person name="Lipzen A."/>
            <person name="Lukacs Z."/>
            <person name="Mihaltcheva S."/>
            <person name="Morgado L.N."/>
            <person name="Niskanen T."/>
            <person name="Noordeloos M.E."/>
            <person name="Ohm R.A."/>
            <person name="Ortiz-Santana B."/>
            <person name="Ovrebo C."/>
            <person name="Racz N."/>
            <person name="Riley R."/>
            <person name="Savchenko A."/>
            <person name="Shiryaev A."/>
            <person name="Soop K."/>
            <person name="Spirin V."/>
            <person name="Szebenyi C."/>
            <person name="Tomsovsky M."/>
            <person name="Tulloss R.E."/>
            <person name="Uehling J."/>
            <person name="Grigoriev I.V."/>
            <person name="Vagvolgyi C."/>
            <person name="Papp T."/>
            <person name="Martin F.M."/>
            <person name="Miettinen O."/>
            <person name="Hibbett D.S."/>
            <person name="Nagy L.G."/>
        </authorList>
    </citation>
    <scope>NUCLEOTIDE SEQUENCE [LARGE SCALE GENOMIC DNA]</scope>
    <source>
        <strain evidence="1 2">NL-1719</strain>
    </source>
</reference>